<proteinExistence type="predicted"/>
<organism evidence="1 2">
    <name type="scientific">Austropuccinia psidii MF-1</name>
    <dbReference type="NCBI Taxonomy" id="1389203"/>
    <lineage>
        <taxon>Eukaryota</taxon>
        <taxon>Fungi</taxon>
        <taxon>Dikarya</taxon>
        <taxon>Basidiomycota</taxon>
        <taxon>Pucciniomycotina</taxon>
        <taxon>Pucciniomycetes</taxon>
        <taxon>Pucciniales</taxon>
        <taxon>Sphaerophragmiaceae</taxon>
        <taxon>Austropuccinia</taxon>
    </lineage>
</organism>
<evidence type="ECO:0000313" key="2">
    <source>
        <dbReference type="Proteomes" id="UP000765509"/>
    </source>
</evidence>
<reference evidence="1" key="1">
    <citation type="submission" date="2021-03" db="EMBL/GenBank/DDBJ databases">
        <title>Draft genome sequence of rust myrtle Austropuccinia psidii MF-1, a brazilian biotype.</title>
        <authorList>
            <person name="Quecine M.C."/>
            <person name="Pachon D.M.R."/>
            <person name="Bonatelli M.L."/>
            <person name="Correr F.H."/>
            <person name="Franceschini L.M."/>
            <person name="Leite T.F."/>
            <person name="Margarido G.R.A."/>
            <person name="Almeida C.A."/>
            <person name="Ferrarezi J.A."/>
            <person name="Labate C.A."/>
        </authorList>
    </citation>
    <scope>NUCLEOTIDE SEQUENCE</scope>
    <source>
        <strain evidence="1">MF-1</strain>
    </source>
</reference>
<dbReference type="AlphaFoldDB" id="A0A9Q3GF43"/>
<name>A0A9Q3GF43_9BASI</name>
<comment type="caution">
    <text evidence="1">The sequence shown here is derived from an EMBL/GenBank/DDBJ whole genome shotgun (WGS) entry which is preliminary data.</text>
</comment>
<accession>A0A9Q3GF43</accession>
<keyword evidence="2" id="KW-1185">Reference proteome</keyword>
<protein>
    <submittedName>
        <fullName evidence="1">Uncharacterized protein</fullName>
    </submittedName>
</protein>
<gene>
    <name evidence="1" type="ORF">O181_003692</name>
</gene>
<dbReference type="EMBL" id="AVOT02000670">
    <property type="protein sequence ID" value="MBW0463977.1"/>
    <property type="molecule type" value="Genomic_DNA"/>
</dbReference>
<sequence>MPNEHLIYQEIKKLFNKASWSSIIHQTSLLFNLVDQQSNLVKHAIDLGKAFEEIESKIGPLDSGNMINLSLFFSISQLQNQITSALDTIIAASQSLDINHHEQNGYN</sequence>
<evidence type="ECO:0000313" key="1">
    <source>
        <dbReference type="EMBL" id="MBW0463977.1"/>
    </source>
</evidence>
<dbReference type="Proteomes" id="UP000765509">
    <property type="component" value="Unassembled WGS sequence"/>
</dbReference>